<feature type="non-terminal residue" evidence="1">
    <location>
        <position position="1"/>
    </location>
</feature>
<dbReference type="OrthoDB" id="1304232at2759"/>
<evidence type="ECO:0008006" key="3">
    <source>
        <dbReference type="Google" id="ProtNLM"/>
    </source>
</evidence>
<organism evidence="1 2">
    <name type="scientific">Mucuna pruriens</name>
    <name type="common">Velvet bean</name>
    <name type="synonym">Dolichos pruriens</name>
    <dbReference type="NCBI Taxonomy" id="157652"/>
    <lineage>
        <taxon>Eukaryota</taxon>
        <taxon>Viridiplantae</taxon>
        <taxon>Streptophyta</taxon>
        <taxon>Embryophyta</taxon>
        <taxon>Tracheophyta</taxon>
        <taxon>Spermatophyta</taxon>
        <taxon>Magnoliopsida</taxon>
        <taxon>eudicotyledons</taxon>
        <taxon>Gunneridae</taxon>
        <taxon>Pentapetalae</taxon>
        <taxon>rosids</taxon>
        <taxon>fabids</taxon>
        <taxon>Fabales</taxon>
        <taxon>Fabaceae</taxon>
        <taxon>Papilionoideae</taxon>
        <taxon>50 kb inversion clade</taxon>
        <taxon>NPAAA clade</taxon>
        <taxon>indigoferoid/millettioid clade</taxon>
        <taxon>Phaseoleae</taxon>
        <taxon>Mucuna</taxon>
    </lineage>
</organism>
<comment type="caution">
    <text evidence="1">The sequence shown here is derived from an EMBL/GenBank/DDBJ whole genome shotgun (WGS) entry which is preliminary data.</text>
</comment>
<gene>
    <name evidence="1" type="ORF">CR513_29162</name>
</gene>
<protein>
    <recommendedName>
        <fullName evidence="3">Mitochondrial protein</fullName>
    </recommendedName>
</protein>
<accession>A0A371GF11</accession>
<reference evidence="1" key="1">
    <citation type="submission" date="2018-05" db="EMBL/GenBank/DDBJ databases">
        <title>Draft genome of Mucuna pruriens seed.</title>
        <authorList>
            <person name="Nnadi N.E."/>
            <person name="Vos R."/>
            <person name="Hasami M.H."/>
            <person name="Devisetty U.K."/>
            <person name="Aguiy J.C."/>
        </authorList>
    </citation>
    <scope>NUCLEOTIDE SEQUENCE [LARGE SCALE GENOMIC DNA]</scope>
    <source>
        <strain evidence="1">JCA_2017</strain>
    </source>
</reference>
<dbReference type="AlphaFoldDB" id="A0A371GF11"/>
<proteinExistence type="predicted"/>
<evidence type="ECO:0000313" key="1">
    <source>
        <dbReference type="EMBL" id="RDX89147.1"/>
    </source>
</evidence>
<dbReference type="PANTHER" id="PTHR11439">
    <property type="entry name" value="GAG-POL-RELATED RETROTRANSPOSON"/>
    <property type="match status" value="1"/>
</dbReference>
<evidence type="ECO:0000313" key="2">
    <source>
        <dbReference type="Proteomes" id="UP000257109"/>
    </source>
</evidence>
<dbReference type="PANTHER" id="PTHR11439:SF470">
    <property type="entry name" value="CYSTEINE-RICH RLK (RECEPTOR-LIKE PROTEIN KINASE) 8"/>
    <property type="match status" value="1"/>
</dbReference>
<dbReference type="Proteomes" id="UP000257109">
    <property type="component" value="Unassembled WGS sequence"/>
</dbReference>
<sequence length="101" mass="11443">MFTNGSGQSLVVIVILVYVDDILLFDPNLRQSLSKLKILVLPWLGNCQISLPMDPNLKLNSTDEDPNSIPSMYKRLIGQLLYLTISRPDICFSIHKLSQHM</sequence>
<keyword evidence="2" id="KW-1185">Reference proteome</keyword>
<name>A0A371GF11_MUCPR</name>
<dbReference type="EMBL" id="QJKJ01005755">
    <property type="protein sequence ID" value="RDX89147.1"/>
    <property type="molecule type" value="Genomic_DNA"/>
</dbReference>